<organism evidence="11">
    <name type="scientific">Ooceraea biroi</name>
    <name type="common">Clonal raider ant</name>
    <name type="synonym">Cerapachys biroi</name>
    <dbReference type="NCBI Taxonomy" id="2015173"/>
    <lineage>
        <taxon>Eukaryota</taxon>
        <taxon>Metazoa</taxon>
        <taxon>Ecdysozoa</taxon>
        <taxon>Arthropoda</taxon>
        <taxon>Hexapoda</taxon>
        <taxon>Insecta</taxon>
        <taxon>Pterygota</taxon>
        <taxon>Neoptera</taxon>
        <taxon>Endopterygota</taxon>
        <taxon>Hymenoptera</taxon>
        <taxon>Apocrita</taxon>
        <taxon>Aculeata</taxon>
        <taxon>Formicoidea</taxon>
        <taxon>Formicidae</taxon>
        <taxon>Dorylinae</taxon>
        <taxon>Ooceraea</taxon>
    </lineage>
</organism>
<dbReference type="FunFam" id="3.30.160.60:FF:000478">
    <property type="entry name" value="Zinc finger protein 133"/>
    <property type="match status" value="1"/>
</dbReference>
<dbReference type="EMBL" id="QOIP01000005">
    <property type="protein sequence ID" value="RLU22953.1"/>
    <property type="molecule type" value="Genomic_DNA"/>
</dbReference>
<dbReference type="PROSITE" id="PS50157">
    <property type="entry name" value="ZINC_FINGER_C2H2_2"/>
    <property type="match status" value="10"/>
</dbReference>
<keyword evidence="8" id="KW-0539">Nucleus</keyword>
<feature type="domain" description="C2H2-type" evidence="10">
    <location>
        <begin position="27"/>
        <end position="55"/>
    </location>
</feature>
<dbReference type="PANTHER" id="PTHR24394">
    <property type="entry name" value="ZINC FINGER PROTEIN"/>
    <property type="match status" value="1"/>
</dbReference>
<evidence type="ECO:0000313" key="11">
    <source>
        <dbReference type="EMBL" id="RLU22953.1"/>
    </source>
</evidence>
<dbReference type="FunFam" id="3.30.160.60:FF:000446">
    <property type="entry name" value="Zinc finger protein"/>
    <property type="match status" value="2"/>
</dbReference>
<dbReference type="Proteomes" id="UP000279307">
    <property type="component" value="Chromosome 5"/>
</dbReference>
<dbReference type="GO" id="GO:0045893">
    <property type="term" value="P:positive regulation of DNA-templated transcription"/>
    <property type="evidence" value="ECO:0007669"/>
    <property type="project" value="UniProtKB-ARBA"/>
</dbReference>
<evidence type="ECO:0000256" key="6">
    <source>
        <dbReference type="ARBA" id="ARBA00023015"/>
    </source>
</evidence>
<feature type="domain" description="C2H2-type" evidence="10">
    <location>
        <begin position="987"/>
        <end position="1009"/>
    </location>
</feature>
<dbReference type="PANTHER" id="PTHR24394:SF48">
    <property type="entry name" value="ZINC FINGER PROTEIN 771"/>
    <property type="match status" value="1"/>
</dbReference>
<reference evidence="11" key="1">
    <citation type="journal article" date="2018" name="Genome Res.">
        <title>The genomic architecture and molecular evolution of ant odorant receptors.</title>
        <authorList>
            <person name="McKenzie S.K."/>
            <person name="Kronauer D.J.C."/>
        </authorList>
    </citation>
    <scope>NUCLEOTIDE SEQUENCE [LARGE SCALE GENOMIC DNA]</scope>
    <source>
        <strain evidence="11">Clonal line C1</strain>
    </source>
</reference>
<keyword evidence="5" id="KW-0862">Zinc</keyword>
<feature type="domain" description="C2H2-type" evidence="10">
    <location>
        <begin position="842"/>
        <end position="869"/>
    </location>
</feature>
<keyword evidence="2" id="KW-0479">Metal-binding</keyword>
<dbReference type="InterPro" id="IPR013087">
    <property type="entry name" value="Znf_C2H2_type"/>
</dbReference>
<evidence type="ECO:0000256" key="7">
    <source>
        <dbReference type="ARBA" id="ARBA00023163"/>
    </source>
</evidence>
<dbReference type="GO" id="GO:0005634">
    <property type="term" value="C:nucleus"/>
    <property type="evidence" value="ECO:0007669"/>
    <property type="project" value="UniProtKB-SubCell"/>
</dbReference>
<feature type="domain" description="C2H2-type" evidence="10">
    <location>
        <begin position="112"/>
        <end position="140"/>
    </location>
</feature>
<comment type="caution">
    <text evidence="11">The sequence shown here is derived from an EMBL/GenBank/DDBJ whole genome shotgun (WGS) entry which is preliminary data.</text>
</comment>
<keyword evidence="3" id="KW-0677">Repeat</keyword>
<dbReference type="SUPFAM" id="SSF57667">
    <property type="entry name" value="beta-beta-alpha zinc fingers"/>
    <property type="match status" value="5"/>
</dbReference>
<dbReference type="PROSITE" id="PS00028">
    <property type="entry name" value="ZINC_FINGER_C2H2_1"/>
    <property type="match status" value="10"/>
</dbReference>
<dbReference type="AlphaFoldDB" id="A0A3L8DS04"/>
<evidence type="ECO:0000259" key="10">
    <source>
        <dbReference type="PROSITE" id="PS50157"/>
    </source>
</evidence>
<proteinExistence type="predicted"/>
<feature type="domain" description="C2H2-type" evidence="10">
    <location>
        <begin position="56"/>
        <end position="83"/>
    </location>
</feature>
<gene>
    <name evidence="11" type="ORF">DMN91_005231</name>
</gene>
<dbReference type="FunFam" id="3.30.160.60:FF:001732">
    <property type="entry name" value="Zgc:162936"/>
    <property type="match status" value="1"/>
</dbReference>
<evidence type="ECO:0000256" key="1">
    <source>
        <dbReference type="ARBA" id="ARBA00004123"/>
    </source>
</evidence>
<evidence type="ECO:0000256" key="8">
    <source>
        <dbReference type="ARBA" id="ARBA00023242"/>
    </source>
</evidence>
<accession>A0A3L8DS04</accession>
<evidence type="ECO:0000256" key="3">
    <source>
        <dbReference type="ARBA" id="ARBA00022737"/>
    </source>
</evidence>
<dbReference type="SMART" id="SM00355">
    <property type="entry name" value="ZnF_C2H2"/>
    <property type="match status" value="10"/>
</dbReference>
<name>A0A3L8DS04_OOCBI</name>
<dbReference type="GO" id="GO:0043565">
    <property type="term" value="F:sequence-specific DNA binding"/>
    <property type="evidence" value="ECO:0007669"/>
    <property type="project" value="UniProtKB-ARBA"/>
</dbReference>
<dbReference type="GO" id="GO:0000981">
    <property type="term" value="F:DNA-binding transcription factor activity, RNA polymerase II-specific"/>
    <property type="evidence" value="ECO:0007669"/>
    <property type="project" value="TreeGrafter"/>
</dbReference>
<dbReference type="InterPro" id="IPR036236">
    <property type="entry name" value="Znf_C2H2_sf"/>
</dbReference>
<comment type="subcellular location">
    <subcellularLocation>
        <location evidence="1">Nucleus</location>
    </subcellularLocation>
</comment>
<dbReference type="OrthoDB" id="9439903at2759"/>
<dbReference type="GO" id="GO:0008270">
    <property type="term" value="F:zinc ion binding"/>
    <property type="evidence" value="ECO:0007669"/>
    <property type="project" value="UniProtKB-KW"/>
</dbReference>
<keyword evidence="4 9" id="KW-0863">Zinc-finger</keyword>
<feature type="domain" description="C2H2-type" evidence="10">
    <location>
        <begin position="902"/>
        <end position="930"/>
    </location>
</feature>
<evidence type="ECO:0000256" key="9">
    <source>
        <dbReference type="PROSITE-ProRule" id="PRU00042"/>
    </source>
</evidence>
<dbReference type="Pfam" id="PF00096">
    <property type="entry name" value="zf-C2H2"/>
    <property type="match status" value="8"/>
</dbReference>
<protein>
    <recommendedName>
        <fullName evidence="10">C2H2-type domain-containing protein</fullName>
    </recommendedName>
</protein>
<dbReference type="GO" id="GO:0005694">
    <property type="term" value="C:chromosome"/>
    <property type="evidence" value="ECO:0007669"/>
    <property type="project" value="UniProtKB-ARBA"/>
</dbReference>
<feature type="domain" description="C2H2-type" evidence="10">
    <location>
        <begin position="931"/>
        <end position="958"/>
    </location>
</feature>
<keyword evidence="7" id="KW-0804">Transcription</keyword>
<feature type="domain" description="C2H2-type" evidence="10">
    <location>
        <begin position="871"/>
        <end position="899"/>
    </location>
</feature>
<evidence type="ECO:0000256" key="5">
    <source>
        <dbReference type="ARBA" id="ARBA00022833"/>
    </source>
</evidence>
<reference evidence="11" key="2">
    <citation type="submission" date="2018-07" db="EMBL/GenBank/DDBJ databases">
        <authorList>
            <person name="Mckenzie S.K."/>
            <person name="Kronauer D.J.C."/>
        </authorList>
    </citation>
    <scope>NUCLEOTIDE SEQUENCE</scope>
    <source>
        <strain evidence="11">Clonal line C1</strain>
    </source>
</reference>
<keyword evidence="6" id="KW-0805">Transcription regulation</keyword>
<evidence type="ECO:0000256" key="2">
    <source>
        <dbReference type="ARBA" id="ARBA00022723"/>
    </source>
</evidence>
<feature type="domain" description="C2H2-type" evidence="10">
    <location>
        <begin position="84"/>
        <end position="111"/>
    </location>
</feature>
<sequence>MIGYHIVQVTVTEICKQNHHCNMLKRFECPQCGSCFDRASQLDYHHRSIHLRERSQVCQICKKGFFRKTDLRTHLNIHMGTNFYICEFCGRQFSHVSNLIRHCRMHTGLKPYSCSICDKRFTQISSLVRHKQMIHGIPKETVHQYYDHSLISNKSQTSDHLLKENKSVKSVATKQQTSANKQCHCKSSGESSDCICSKALLRQYENHYSESIMLPEYNSCKKIIDNGTDNATENEFCMEQRYQSITTDPDVQKNEAVPDQHNINMDNKMCSSLSQTDDYIASKEFEESNLDCENTNQFSQDYFAEIEERLGSIDLAMNKTVVLNPPQDTVNNHEQIQAKDNVIYLHQFDKNNFIFLPRDRGPNVNALEAENYENSWRTSDLHTHMIQEACKEVSTNGIRTLNMDANLQTCNSDDVSVDQKLLYRQLCKDAISENKKCNKPLNDDVTQLYIELINSGMLKFDESRYCNNTDSDGVNLNHTIKSQHSTNIANKDAICTPVTMQNQDNLLHDEDNLDSFNNTNDVMSNNEKPMLRLVQTETGEQFYEFMISNLVEDMQNISCAEDLENEVEESINTFRHCQKLDSNSKGSNGENDQMEHQEVLESFAGINNEFNYTQFDFHGEEKNFTILCHDESERIQQDSRNNIYDNNVQEKNTQNYNTEHLELLEHESHVDFDKYVETNLEAFERLNYENCSEKFLEFVEVADIGIENSGCKEPSMVRLIQNDDGEQLLELLQDSQITGQESNQDFTVQTNDFDKDCSNILQDNNKTVDYSKSKSDFFTYVENNMSLEENINSNRSMENNNECIESSNNTFENIAIGEGTSNENSAKTSEEAKKPKATSKKFQCSVCKKAFSSAYNYKQHIGVHFTDQQKFHCKECGISFAWKTTFNKHIANNHSSDGPQKFVCEICPKVYSTLSQVNEHIKRDHLKERNHVCLLCGKSFFKKSDLKTHSRTHTDERPYVCRVCGKRFHHQSHIIRHERTHSGESPFVCDVCQKTFMQLSSLKAHKQKHQQVQVDFLDYQIDEDDPTALVTL</sequence>
<evidence type="ECO:0000256" key="4">
    <source>
        <dbReference type="ARBA" id="ARBA00022771"/>
    </source>
</evidence>
<dbReference type="Gene3D" id="3.30.160.60">
    <property type="entry name" value="Classic Zinc Finger"/>
    <property type="match status" value="7"/>
</dbReference>
<feature type="domain" description="C2H2-type" evidence="10">
    <location>
        <begin position="959"/>
        <end position="986"/>
    </location>
</feature>